<keyword evidence="10" id="KW-1185">Reference proteome</keyword>
<keyword evidence="6" id="KW-1015">Disulfide bond</keyword>
<dbReference type="PANTHER" id="PTHR24276">
    <property type="entry name" value="POLYSERASE-RELATED"/>
    <property type="match status" value="1"/>
</dbReference>
<dbReference type="OrthoDB" id="93931at2759"/>
<dbReference type="EMBL" id="NBNE01004037">
    <property type="protein sequence ID" value="OWZ06272.1"/>
    <property type="molecule type" value="Genomic_DNA"/>
</dbReference>
<dbReference type="PANTHER" id="PTHR24276:SF98">
    <property type="entry name" value="FI18310P1-RELATED"/>
    <property type="match status" value="1"/>
</dbReference>
<protein>
    <submittedName>
        <fullName evidence="9">Glucanase inhibitor protein</fullName>
    </submittedName>
</protein>
<evidence type="ECO:0000256" key="6">
    <source>
        <dbReference type="ARBA" id="ARBA00023157"/>
    </source>
</evidence>
<gene>
    <name evidence="9" type="ORF">PHMEG_00021495</name>
</gene>
<accession>A0A225VLQ8</accession>
<comment type="caution">
    <text evidence="9">The sequence shown here is derived from an EMBL/GenBank/DDBJ whole genome shotgun (WGS) entry which is preliminary data.</text>
</comment>
<dbReference type="AlphaFoldDB" id="A0A225VLQ8"/>
<dbReference type="InterPro" id="IPR050430">
    <property type="entry name" value="Peptidase_S1"/>
</dbReference>
<dbReference type="STRING" id="4795.A0A225VLQ8"/>
<evidence type="ECO:0000256" key="2">
    <source>
        <dbReference type="ARBA" id="ARBA00007664"/>
    </source>
</evidence>
<evidence type="ECO:0000256" key="7">
    <source>
        <dbReference type="ARBA" id="ARBA00023180"/>
    </source>
</evidence>
<dbReference type="SMART" id="SM00020">
    <property type="entry name" value="Tryp_SPc"/>
    <property type="match status" value="1"/>
</dbReference>
<sequence>MSLLFGISSAILGGEVVPNDMKTYMAGMRTYPNETSFCGGALISPTHVLTSAICDQRGINYVSVGSHNVNGTDVGEEIKVKSVQLHPNYNPNVSLAWDYAIVTLEKPSKFIPVKLASNDSEIQEGMSAIAMGWGITTCEDEYYSLELRSVAMEAWDNMNCSEVYVDFSPSQLCAGGIANKGTSPGDMGDPLIKENKEGDADDVLLGTNTGGNGCGADNPNVFSRVTTVLPWINSIVNGQ</sequence>
<dbReference type="Gene3D" id="2.40.10.10">
    <property type="entry name" value="Trypsin-like serine proteases"/>
    <property type="match status" value="1"/>
</dbReference>
<keyword evidence="4" id="KW-0732">Signal</keyword>
<dbReference type="GO" id="GO:0006508">
    <property type="term" value="P:proteolysis"/>
    <property type="evidence" value="ECO:0007669"/>
    <property type="project" value="InterPro"/>
</dbReference>
<evidence type="ECO:0000256" key="5">
    <source>
        <dbReference type="ARBA" id="ARBA00023026"/>
    </source>
</evidence>
<dbReference type="Pfam" id="PF00089">
    <property type="entry name" value="Trypsin"/>
    <property type="match status" value="1"/>
</dbReference>
<dbReference type="InterPro" id="IPR043504">
    <property type="entry name" value="Peptidase_S1_PA_chymotrypsin"/>
</dbReference>
<evidence type="ECO:0000313" key="9">
    <source>
        <dbReference type="EMBL" id="OWZ06272.1"/>
    </source>
</evidence>
<organism evidence="9 10">
    <name type="scientific">Phytophthora megakarya</name>
    <dbReference type="NCBI Taxonomy" id="4795"/>
    <lineage>
        <taxon>Eukaryota</taxon>
        <taxon>Sar</taxon>
        <taxon>Stramenopiles</taxon>
        <taxon>Oomycota</taxon>
        <taxon>Peronosporomycetes</taxon>
        <taxon>Peronosporales</taxon>
        <taxon>Peronosporaceae</taxon>
        <taxon>Phytophthora</taxon>
    </lineage>
</organism>
<dbReference type="InterPro" id="IPR001314">
    <property type="entry name" value="Peptidase_S1A"/>
</dbReference>
<comment type="subcellular location">
    <subcellularLocation>
        <location evidence="1">Secreted</location>
    </subcellularLocation>
</comment>
<evidence type="ECO:0000259" key="8">
    <source>
        <dbReference type="PROSITE" id="PS50240"/>
    </source>
</evidence>
<dbReference type="GO" id="GO:0005576">
    <property type="term" value="C:extracellular region"/>
    <property type="evidence" value="ECO:0007669"/>
    <property type="project" value="UniProtKB-SubCell"/>
</dbReference>
<dbReference type="GO" id="GO:0004252">
    <property type="term" value="F:serine-type endopeptidase activity"/>
    <property type="evidence" value="ECO:0007669"/>
    <property type="project" value="InterPro"/>
</dbReference>
<dbReference type="PROSITE" id="PS50240">
    <property type="entry name" value="TRYPSIN_DOM"/>
    <property type="match status" value="1"/>
</dbReference>
<keyword evidence="3" id="KW-0964">Secreted</keyword>
<dbReference type="InterPro" id="IPR001254">
    <property type="entry name" value="Trypsin_dom"/>
</dbReference>
<evidence type="ECO:0000256" key="3">
    <source>
        <dbReference type="ARBA" id="ARBA00022525"/>
    </source>
</evidence>
<name>A0A225VLQ8_9STRA</name>
<dbReference type="SUPFAM" id="SSF50494">
    <property type="entry name" value="Trypsin-like serine proteases"/>
    <property type="match status" value="1"/>
</dbReference>
<dbReference type="Proteomes" id="UP000198211">
    <property type="component" value="Unassembled WGS sequence"/>
</dbReference>
<dbReference type="InterPro" id="IPR009003">
    <property type="entry name" value="Peptidase_S1_PA"/>
</dbReference>
<comment type="similarity">
    <text evidence="2">Belongs to the peptidase S1 family.</text>
</comment>
<keyword evidence="5" id="KW-0843">Virulence</keyword>
<dbReference type="CDD" id="cd00190">
    <property type="entry name" value="Tryp_SPc"/>
    <property type="match status" value="1"/>
</dbReference>
<reference evidence="10" key="1">
    <citation type="submission" date="2017-03" db="EMBL/GenBank/DDBJ databases">
        <title>Phytopthora megakarya and P. palmivora, two closely related causual agents of cacao black pod achieved similar genome size and gene model numbers by different mechanisms.</title>
        <authorList>
            <person name="Ali S."/>
            <person name="Shao J."/>
            <person name="Larry D.J."/>
            <person name="Kronmiller B."/>
            <person name="Shen D."/>
            <person name="Strem M.D."/>
            <person name="Melnick R.L."/>
            <person name="Guiltinan M.J."/>
            <person name="Tyler B.M."/>
            <person name="Meinhardt L.W."/>
            <person name="Bailey B.A."/>
        </authorList>
    </citation>
    <scope>NUCLEOTIDE SEQUENCE [LARGE SCALE GENOMIC DNA]</scope>
    <source>
        <strain evidence="10">zdho120</strain>
    </source>
</reference>
<evidence type="ECO:0000256" key="1">
    <source>
        <dbReference type="ARBA" id="ARBA00004613"/>
    </source>
</evidence>
<dbReference type="PRINTS" id="PR00722">
    <property type="entry name" value="CHYMOTRYPSIN"/>
</dbReference>
<proteinExistence type="inferred from homology"/>
<evidence type="ECO:0000313" key="10">
    <source>
        <dbReference type="Proteomes" id="UP000198211"/>
    </source>
</evidence>
<feature type="domain" description="Peptidase S1" evidence="8">
    <location>
        <begin position="11"/>
        <end position="237"/>
    </location>
</feature>
<keyword evidence="7" id="KW-0325">Glycoprotein</keyword>
<evidence type="ECO:0000256" key="4">
    <source>
        <dbReference type="ARBA" id="ARBA00022729"/>
    </source>
</evidence>